<evidence type="ECO:0000313" key="9">
    <source>
        <dbReference type="EMBL" id="SEP71485.1"/>
    </source>
</evidence>
<dbReference type="PANTHER" id="PTHR42681">
    <property type="entry name" value="MALONYL-COA-ACYL CARRIER PROTEIN TRANSACYLASE, MITOCHONDRIAL"/>
    <property type="match status" value="1"/>
</dbReference>
<dbReference type="RefSeq" id="WP_090203659.1">
    <property type="nucleotide sequence ID" value="NZ_FOFO01000004.1"/>
</dbReference>
<evidence type="ECO:0000256" key="4">
    <source>
        <dbReference type="ARBA" id="ARBA00023315"/>
    </source>
</evidence>
<dbReference type="InterPro" id="IPR016036">
    <property type="entry name" value="Malonyl_transacylase_ACP-bd"/>
</dbReference>
<dbReference type="InterPro" id="IPR004410">
    <property type="entry name" value="Malonyl_CoA-ACP_transAc_FabD"/>
</dbReference>
<evidence type="ECO:0000256" key="5">
    <source>
        <dbReference type="ARBA" id="ARBA00048462"/>
    </source>
</evidence>
<name>A0A1H9A4E1_9GAMM</name>
<evidence type="ECO:0000313" key="10">
    <source>
        <dbReference type="Proteomes" id="UP000199496"/>
    </source>
</evidence>
<protein>
    <recommendedName>
        <fullName evidence="2 6">Malonyl CoA-acyl carrier protein transacylase</fullName>
        <ecNumber evidence="1 6">2.3.1.39</ecNumber>
    </recommendedName>
</protein>
<dbReference type="GO" id="GO:0005829">
    <property type="term" value="C:cytosol"/>
    <property type="evidence" value="ECO:0007669"/>
    <property type="project" value="TreeGrafter"/>
</dbReference>
<dbReference type="Proteomes" id="UP000199496">
    <property type="component" value="Unassembled WGS sequence"/>
</dbReference>
<comment type="similarity">
    <text evidence="6">Belongs to the fabD family.</text>
</comment>
<dbReference type="InterPro" id="IPR001227">
    <property type="entry name" value="Ac_transferase_dom_sf"/>
</dbReference>
<keyword evidence="4 6" id="KW-0012">Acyltransferase</keyword>
<evidence type="ECO:0000256" key="1">
    <source>
        <dbReference type="ARBA" id="ARBA00013258"/>
    </source>
</evidence>
<feature type="active site" evidence="7">
    <location>
        <position position="200"/>
    </location>
</feature>
<comment type="catalytic activity">
    <reaction evidence="5 6">
        <text>holo-[ACP] + malonyl-CoA = malonyl-[ACP] + CoA</text>
        <dbReference type="Rhea" id="RHEA:41792"/>
        <dbReference type="Rhea" id="RHEA-COMP:9623"/>
        <dbReference type="Rhea" id="RHEA-COMP:9685"/>
        <dbReference type="ChEBI" id="CHEBI:57287"/>
        <dbReference type="ChEBI" id="CHEBI:57384"/>
        <dbReference type="ChEBI" id="CHEBI:64479"/>
        <dbReference type="ChEBI" id="CHEBI:78449"/>
        <dbReference type="EC" id="2.3.1.39"/>
    </reaction>
</comment>
<evidence type="ECO:0000259" key="8">
    <source>
        <dbReference type="SMART" id="SM00827"/>
    </source>
</evidence>
<dbReference type="SUPFAM" id="SSF52151">
    <property type="entry name" value="FabD/lysophospholipase-like"/>
    <property type="match status" value="1"/>
</dbReference>
<dbReference type="GO" id="GO:0004314">
    <property type="term" value="F:[acyl-carrier-protein] S-malonyltransferase activity"/>
    <property type="evidence" value="ECO:0007669"/>
    <property type="project" value="UniProtKB-EC"/>
</dbReference>
<feature type="domain" description="Malonyl-CoA:ACP transacylase (MAT)" evidence="8">
    <location>
        <begin position="6"/>
        <end position="311"/>
    </location>
</feature>
<sequence length="311" mass="32441">MKLACVFPGQGSQSLGMLGALAEAFPLVRETFDEASEVLDLDLWEMTQNGPEDDLNRTENTQPAMLAAGVAVWRVWTAQGGVEPMVMAGHSLGEYTALVCAGSLDFDTAVRLVAERGRLMQSAVPAGEGAMAAILGLDDDQVRAVCGKAADVGVVEAVNFNAPGQVVIAGESAAVEQAIALAKEAGAKRSVKLSVSVPSHCSLLKAAATNMHARLESVRVGTPAIRVIHNVDVASHVEPDVIRAALAAQIHRPVRWVETIRAMAEDGVTTVVEMGPGKALTGMNKRIEKSLATACVHDPDTLAHALALGGS</sequence>
<dbReference type="Pfam" id="PF00698">
    <property type="entry name" value="Acyl_transf_1"/>
    <property type="match status" value="1"/>
</dbReference>
<dbReference type="STRING" id="867345.SAMN05421693_10439"/>
<organism evidence="9 10">
    <name type="scientific">Ectothiorhodospira magna</name>
    <dbReference type="NCBI Taxonomy" id="867345"/>
    <lineage>
        <taxon>Bacteria</taxon>
        <taxon>Pseudomonadati</taxon>
        <taxon>Pseudomonadota</taxon>
        <taxon>Gammaproteobacteria</taxon>
        <taxon>Chromatiales</taxon>
        <taxon>Ectothiorhodospiraceae</taxon>
        <taxon>Ectothiorhodospira</taxon>
    </lineage>
</organism>
<dbReference type="Gene3D" id="3.30.70.250">
    <property type="entry name" value="Malonyl-CoA ACP transacylase, ACP-binding"/>
    <property type="match status" value="1"/>
</dbReference>
<dbReference type="AlphaFoldDB" id="A0A1H9A4E1"/>
<keyword evidence="10" id="KW-1185">Reference proteome</keyword>
<dbReference type="PANTHER" id="PTHR42681:SF1">
    <property type="entry name" value="MALONYL-COA-ACYL CARRIER PROTEIN TRANSACYLASE, MITOCHONDRIAL"/>
    <property type="match status" value="1"/>
</dbReference>
<dbReference type="OrthoDB" id="9808564at2"/>
<dbReference type="FunFam" id="3.30.70.250:FF:000001">
    <property type="entry name" value="Malonyl CoA-acyl carrier protein transacylase"/>
    <property type="match status" value="1"/>
</dbReference>
<evidence type="ECO:0000256" key="2">
    <source>
        <dbReference type="ARBA" id="ARBA00018953"/>
    </source>
</evidence>
<dbReference type="InterPro" id="IPR014043">
    <property type="entry name" value="Acyl_transferase_dom"/>
</dbReference>
<dbReference type="EC" id="2.3.1.39" evidence="1 6"/>
<keyword evidence="3 6" id="KW-0808">Transferase</keyword>
<dbReference type="SUPFAM" id="SSF55048">
    <property type="entry name" value="Probable ACP-binding domain of malonyl-CoA ACP transacylase"/>
    <property type="match status" value="1"/>
</dbReference>
<gene>
    <name evidence="9" type="ORF">SAMN05421693_10439</name>
</gene>
<dbReference type="Gene3D" id="3.40.366.10">
    <property type="entry name" value="Malonyl-Coenzyme A Acyl Carrier Protein, domain 2"/>
    <property type="match status" value="1"/>
</dbReference>
<dbReference type="NCBIfam" id="TIGR00128">
    <property type="entry name" value="fabD"/>
    <property type="match status" value="1"/>
</dbReference>
<feature type="active site" evidence="7">
    <location>
        <position position="91"/>
    </location>
</feature>
<dbReference type="PIRSF" id="PIRSF000446">
    <property type="entry name" value="Mct"/>
    <property type="match status" value="1"/>
</dbReference>
<proteinExistence type="inferred from homology"/>
<evidence type="ECO:0000256" key="3">
    <source>
        <dbReference type="ARBA" id="ARBA00022679"/>
    </source>
</evidence>
<reference evidence="9 10" key="1">
    <citation type="submission" date="2016-10" db="EMBL/GenBank/DDBJ databases">
        <authorList>
            <person name="de Groot N.N."/>
        </authorList>
    </citation>
    <scope>NUCLEOTIDE SEQUENCE [LARGE SCALE GENOMIC DNA]</scope>
    <source>
        <strain evidence="9 10">B7-7</strain>
    </source>
</reference>
<dbReference type="InterPro" id="IPR050858">
    <property type="entry name" value="Mal-CoA-ACP_Trans/PKS_FabD"/>
</dbReference>
<evidence type="ECO:0000256" key="7">
    <source>
        <dbReference type="PIRSR" id="PIRSR000446-1"/>
    </source>
</evidence>
<accession>A0A1H9A4E1</accession>
<dbReference type="EMBL" id="FOFO01000004">
    <property type="protein sequence ID" value="SEP71485.1"/>
    <property type="molecule type" value="Genomic_DNA"/>
</dbReference>
<dbReference type="GO" id="GO:0006633">
    <property type="term" value="P:fatty acid biosynthetic process"/>
    <property type="evidence" value="ECO:0007669"/>
    <property type="project" value="TreeGrafter"/>
</dbReference>
<dbReference type="InterPro" id="IPR016035">
    <property type="entry name" value="Acyl_Trfase/lysoPLipase"/>
</dbReference>
<dbReference type="SMART" id="SM00827">
    <property type="entry name" value="PKS_AT"/>
    <property type="match status" value="1"/>
</dbReference>
<evidence type="ECO:0000256" key="6">
    <source>
        <dbReference type="PIRNR" id="PIRNR000446"/>
    </source>
</evidence>
<dbReference type="InterPro" id="IPR024925">
    <property type="entry name" value="Malonyl_CoA-ACP_transAc"/>
</dbReference>